<name>A0A0A9CDD5_ARUDO</name>
<organism evidence="1">
    <name type="scientific">Arundo donax</name>
    <name type="common">Giant reed</name>
    <name type="synonym">Donax arundinaceus</name>
    <dbReference type="NCBI Taxonomy" id="35708"/>
    <lineage>
        <taxon>Eukaryota</taxon>
        <taxon>Viridiplantae</taxon>
        <taxon>Streptophyta</taxon>
        <taxon>Embryophyta</taxon>
        <taxon>Tracheophyta</taxon>
        <taxon>Spermatophyta</taxon>
        <taxon>Magnoliopsida</taxon>
        <taxon>Liliopsida</taxon>
        <taxon>Poales</taxon>
        <taxon>Poaceae</taxon>
        <taxon>PACMAD clade</taxon>
        <taxon>Arundinoideae</taxon>
        <taxon>Arundineae</taxon>
        <taxon>Arundo</taxon>
    </lineage>
</organism>
<sequence>MPLVYTRELSDGSGPCGGVCRTGWYIGTCGGGSTAPEATDMGGGGACVVTCRGASGRCACSLAGGGGGWSTTTTFTSLSSGSGAGAVPLARASSCRGGAALSAAPMTRLPAAGVPAES</sequence>
<reference evidence="1" key="1">
    <citation type="submission" date="2014-09" db="EMBL/GenBank/DDBJ databases">
        <authorList>
            <person name="Magalhaes I.L.F."/>
            <person name="Oliveira U."/>
            <person name="Santos F.R."/>
            <person name="Vidigal T.H.D.A."/>
            <person name="Brescovit A.D."/>
            <person name="Santos A.J."/>
        </authorList>
    </citation>
    <scope>NUCLEOTIDE SEQUENCE</scope>
    <source>
        <tissue evidence="1">Shoot tissue taken approximately 20 cm above the soil surface</tissue>
    </source>
</reference>
<evidence type="ECO:0000313" key="1">
    <source>
        <dbReference type="EMBL" id="JAD72463.1"/>
    </source>
</evidence>
<accession>A0A0A9CDD5</accession>
<protein>
    <submittedName>
        <fullName evidence="1">Uncharacterized protein</fullName>
    </submittedName>
</protein>
<dbReference type="EMBL" id="GBRH01225432">
    <property type="protein sequence ID" value="JAD72463.1"/>
    <property type="molecule type" value="Transcribed_RNA"/>
</dbReference>
<proteinExistence type="predicted"/>
<dbReference type="AlphaFoldDB" id="A0A0A9CDD5"/>
<reference evidence="1" key="2">
    <citation type="journal article" date="2015" name="Data Brief">
        <title>Shoot transcriptome of the giant reed, Arundo donax.</title>
        <authorList>
            <person name="Barrero R.A."/>
            <person name="Guerrero F.D."/>
            <person name="Moolhuijzen P."/>
            <person name="Goolsby J.A."/>
            <person name="Tidwell J."/>
            <person name="Bellgard S.E."/>
            <person name="Bellgard M.I."/>
        </authorList>
    </citation>
    <scope>NUCLEOTIDE SEQUENCE</scope>
    <source>
        <tissue evidence="1">Shoot tissue taken approximately 20 cm above the soil surface</tissue>
    </source>
</reference>